<evidence type="ECO:0000313" key="2">
    <source>
        <dbReference type="EMBL" id="EMY78528.1"/>
    </source>
</evidence>
<name>N1WRT0_9LEPT</name>
<sequence>MFPIRFFKIKFAFFFFIVWTFQCATTGSNSPESVIVDFNKNKKSYRIGVLDFIHSEKQTGKYDSMISDRLIVELSKNSSNVLVERTKLAELLSEHSLQYAGLLDSDKARELGKIIPIDLILTGSYTIKKTQTQENIQISGRFIHVVTGEIVYAFNTTMTQENQDFTPNQNISQGKSEKKCPGNSNIEELLKDLSSESKIQELVERARKIPFEDECGKIHSLVLSNFIRYKIDSKNYKTFLTDSLKKFQNPNEDYRVLDSLRYFQSDKIIDEEEWSAGKDVIQRVTIGNLTRYITYLLNVQSETNKNLILKRAEEIMELGIQQKIGRPVAIRKQEILLSVLYALQDSKAFLDSDLIALIFFDKYKNIVFEPSAETNRVFSVFDFLSNHYFKETDKNKKEAVFLRIKEFLSSVVGSEQKEKKLDDFFGKLISATERAKETDAKLYKLHFTNLFRSLSKEICEVTDKNPYPMQKSSRIQFLSENECVCK</sequence>
<dbReference type="InterPro" id="IPR005534">
    <property type="entry name" value="Curli_assmbl/transp-comp_CsgG"/>
</dbReference>
<comment type="caution">
    <text evidence="2">The sequence shown here is derived from an EMBL/GenBank/DDBJ whole genome shotgun (WGS) entry which is preliminary data.</text>
</comment>
<dbReference type="AlphaFoldDB" id="N1WRT0"/>
<keyword evidence="1" id="KW-0732">Signal</keyword>
<dbReference type="Proteomes" id="UP000012313">
    <property type="component" value="Unassembled WGS sequence"/>
</dbReference>
<organism evidence="2 3">
    <name type="scientific">Leptospira weilii serovar Ranarum str. ICFT</name>
    <dbReference type="NCBI Taxonomy" id="1218598"/>
    <lineage>
        <taxon>Bacteria</taxon>
        <taxon>Pseudomonadati</taxon>
        <taxon>Spirochaetota</taxon>
        <taxon>Spirochaetia</taxon>
        <taxon>Leptospirales</taxon>
        <taxon>Leptospiraceae</taxon>
        <taxon>Leptospira</taxon>
    </lineage>
</organism>
<proteinExistence type="predicted"/>
<evidence type="ECO:0000313" key="3">
    <source>
        <dbReference type="Proteomes" id="UP000012313"/>
    </source>
</evidence>
<dbReference type="STRING" id="1218598.LEP1GSC060_3778"/>
<dbReference type="EMBL" id="AOHC02000021">
    <property type="protein sequence ID" value="EMY78528.1"/>
    <property type="molecule type" value="Genomic_DNA"/>
</dbReference>
<feature type="signal peptide" evidence="1">
    <location>
        <begin position="1"/>
        <end position="24"/>
    </location>
</feature>
<dbReference type="Gene3D" id="3.40.50.10610">
    <property type="entry name" value="ABC-type transport auxiliary lipoprotein component"/>
    <property type="match status" value="1"/>
</dbReference>
<accession>N1WRT0</accession>
<dbReference type="GO" id="GO:0030288">
    <property type="term" value="C:outer membrane-bounded periplasmic space"/>
    <property type="evidence" value="ECO:0007669"/>
    <property type="project" value="InterPro"/>
</dbReference>
<protein>
    <submittedName>
        <fullName evidence="2">Curli production assembly/transport component CsgG domain protein</fullName>
    </submittedName>
</protein>
<feature type="chain" id="PRO_5004113002" evidence="1">
    <location>
        <begin position="25"/>
        <end position="486"/>
    </location>
</feature>
<dbReference type="OrthoDB" id="342231at2"/>
<gene>
    <name evidence="2" type="ORF">LEP1GSC060_3778</name>
</gene>
<keyword evidence="3" id="KW-1185">Reference proteome</keyword>
<dbReference type="Pfam" id="PF03783">
    <property type="entry name" value="CsgG"/>
    <property type="match status" value="1"/>
</dbReference>
<reference evidence="2" key="1">
    <citation type="submission" date="2013-03" db="EMBL/GenBank/DDBJ databases">
        <authorList>
            <person name="Harkins D.M."/>
            <person name="Durkin A.S."/>
            <person name="Brinkac L.M."/>
            <person name="Haft D.H."/>
            <person name="Selengut J.D."/>
            <person name="Sanka R."/>
            <person name="DePew J."/>
            <person name="Purushe J."/>
            <person name="Hartskeerl R.A."/>
            <person name="Ahmed A."/>
            <person name="van der Linden H."/>
            <person name="Goris M.G.A."/>
            <person name="Vinetz J.M."/>
            <person name="Sutton G.G."/>
            <person name="Nierman W.C."/>
            <person name="Fouts D.E."/>
        </authorList>
    </citation>
    <scope>NUCLEOTIDE SEQUENCE [LARGE SCALE GENOMIC DNA]</scope>
    <source>
        <strain evidence="2">ICFT</strain>
    </source>
</reference>
<dbReference type="RefSeq" id="WP_002998964.1">
    <property type="nucleotide sequence ID" value="NZ_AOHC02000021.1"/>
</dbReference>
<evidence type="ECO:0000256" key="1">
    <source>
        <dbReference type="SAM" id="SignalP"/>
    </source>
</evidence>